<sequence>MLENKLYGCVVPIVTPLDENQKVDVESLEKLTEFLIGKGIPCLYPNGTTGEMLMFSVEDRKLIAETVVKKSAGRARVYVQTGAMSLDDTVELSKHAAAIGADGIGVVTPSYFKMSDDAIIAFYQKVSKSVPADFPIYLYGIPQCSVNDINVYVAEKVAETCPNVIGIKYSYPNLSRMLEMTNIRNNTFSVLCGPDELYHVLMCGGGDGTVSGNAQIIPEHYVALGKAIEAGDMEKARMIQKRTTMLNNILCAQNNISCYKVMLKYMGIISCTAMKEPLMGISDEYAKQLIETLEKNNFREVIL</sequence>
<evidence type="ECO:0000256" key="3">
    <source>
        <dbReference type="PIRNR" id="PIRNR001365"/>
    </source>
</evidence>
<feature type="active site" description="Schiff-base intermediate with substrate" evidence="4">
    <location>
        <position position="168"/>
    </location>
</feature>
<dbReference type="Pfam" id="PF00701">
    <property type="entry name" value="DHDPS"/>
    <property type="match status" value="1"/>
</dbReference>
<dbReference type="EMBL" id="CP060634">
    <property type="protein sequence ID" value="QNM06695.1"/>
    <property type="molecule type" value="Genomic_DNA"/>
</dbReference>
<evidence type="ECO:0000313" key="6">
    <source>
        <dbReference type="EMBL" id="QNM06695.1"/>
    </source>
</evidence>
<dbReference type="InterPro" id="IPR013785">
    <property type="entry name" value="Aldolase_TIM"/>
</dbReference>
<evidence type="ECO:0000256" key="2">
    <source>
        <dbReference type="ARBA" id="ARBA00023239"/>
    </source>
</evidence>
<comment type="similarity">
    <text evidence="1 3">Belongs to the DapA family.</text>
</comment>
<dbReference type="GO" id="GO:0008840">
    <property type="term" value="F:4-hydroxy-tetrahydrodipicolinate synthase activity"/>
    <property type="evidence" value="ECO:0007669"/>
    <property type="project" value="TreeGrafter"/>
</dbReference>
<dbReference type="AlphaFoldDB" id="A0A7G9G7B3"/>
<protein>
    <submittedName>
        <fullName evidence="6">Dihydrodipicolinate synthase family protein</fullName>
    </submittedName>
</protein>
<accession>A0A7G9G7B3</accession>
<dbReference type="PANTHER" id="PTHR12128:SF66">
    <property type="entry name" value="4-HYDROXY-2-OXOGLUTARATE ALDOLASE, MITOCHONDRIAL"/>
    <property type="match status" value="1"/>
</dbReference>
<evidence type="ECO:0000256" key="1">
    <source>
        <dbReference type="ARBA" id="ARBA00007592"/>
    </source>
</evidence>
<dbReference type="PANTHER" id="PTHR12128">
    <property type="entry name" value="DIHYDRODIPICOLINATE SYNTHASE"/>
    <property type="match status" value="1"/>
</dbReference>
<gene>
    <name evidence="6" type="ORF">H9Q78_06165</name>
</gene>
<reference evidence="6 7" key="1">
    <citation type="submission" date="2020-08" db="EMBL/GenBank/DDBJ databases">
        <authorList>
            <person name="Liu C."/>
            <person name="Sun Q."/>
        </authorList>
    </citation>
    <scope>NUCLEOTIDE SEQUENCE [LARGE SCALE GENOMIC DNA]</scope>
    <source>
        <strain evidence="6 7">NSJ-38</strain>
    </source>
</reference>
<proteinExistence type="inferred from homology"/>
<dbReference type="SUPFAM" id="SSF51569">
    <property type="entry name" value="Aldolase"/>
    <property type="match status" value="1"/>
</dbReference>
<dbReference type="KEGG" id="qdo:H9Q78_06165"/>
<evidence type="ECO:0000256" key="4">
    <source>
        <dbReference type="PIRSR" id="PIRSR001365-1"/>
    </source>
</evidence>
<feature type="binding site" evidence="5">
    <location>
        <position position="49"/>
    </location>
    <ligand>
        <name>pyruvate</name>
        <dbReference type="ChEBI" id="CHEBI:15361"/>
    </ligand>
</feature>
<dbReference type="CDD" id="cd00408">
    <property type="entry name" value="DHDPS-like"/>
    <property type="match status" value="1"/>
</dbReference>
<dbReference type="SMART" id="SM01130">
    <property type="entry name" value="DHDPS"/>
    <property type="match status" value="1"/>
</dbReference>
<evidence type="ECO:0000313" key="7">
    <source>
        <dbReference type="Proteomes" id="UP000515823"/>
    </source>
</evidence>
<dbReference type="Gene3D" id="3.20.20.70">
    <property type="entry name" value="Aldolase class I"/>
    <property type="match status" value="1"/>
</dbReference>
<organism evidence="6 7">
    <name type="scientific">Qiania dongpingensis</name>
    <dbReference type="NCBI Taxonomy" id="2763669"/>
    <lineage>
        <taxon>Bacteria</taxon>
        <taxon>Bacillati</taxon>
        <taxon>Bacillota</taxon>
        <taxon>Clostridia</taxon>
        <taxon>Lachnospirales</taxon>
        <taxon>Lachnospiraceae</taxon>
        <taxon>Qiania</taxon>
    </lineage>
</organism>
<keyword evidence="7" id="KW-1185">Reference proteome</keyword>
<evidence type="ECO:0000256" key="5">
    <source>
        <dbReference type="PIRSR" id="PIRSR001365-2"/>
    </source>
</evidence>
<name>A0A7G9G7B3_9FIRM</name>
<dbReference type="PRINTS" id="PR00146">
    <property type="entry name" value="DHPICSNTHASE"/>
</dbReference>
<dbReference type="InterPro" id="IPR002220">
    <property type="entry name" value="DapA-like"/>
</dbReference>
<dbReference type="Proteomes" id="UP000515823">
    <property type="component" value="Chromosome"/>
</dbReference>
<feature type="active site" description="Proton donor/acceptor" evidence="4">
    <location>
        <position position="139"/>
    </location>
</feature>
<keyword evidence="2 3" id="KW-0456">Lyase</keyword>
<dbReference type="PIRSF" id="PIRSF001365">
    <property type="entry name" value="DHDPS"/>
    <property type="match status" value="1"/>
</dbReference>
<feature type="binding site" evidence="5">
    <location>
        <position position="210"/>
    </location>
    <ligand>
        <name>pyruvate</name>
        <dbReference type="ChEBI" id="CHEBI:15361"/>
    </ligand>
</feature>
<dbReference type="RefSeq" id="WP_249304323.1">
    <property type="nucleotide sequence ID" value="NZ_CP060634.1"/>
</dbReference>